<dbReference type="Pfam" id="PF07963">
    <property type="entry name" value="N_methyl"/>
    <property type="match status" value="1"/>
</dbReference>
<accession>A0A2X3BCQ1</accession>
<keyword evidence="2" id="KW-1133">Transmembrane helix</keyword>
<dbReference type="Proteomes" id="UP000250166">
    <property type="component" value="Unassembled WGS sequence"/>
</dbReference>
<evidence type="ECO:0000256" key="2">
    <source>
        <dbReference type="SAM" id="Phobius"/>
    </source>
</evidence>
<dbReference type="GO" id="GO:0015628">
    <property type="term" value="P:protein secretion by the type II secretion system"/>
    <property type="evidence" value="ECO:0007669"/>
    <property type="project" value="InterPro"/>
</dbReference>
<dbReference type="NCBIfam" id="TIGR02532">
    <property type="entry name" value="IV_pilin_GFxxxE"/>
    <property type="match status" value="1"/>
</dbReference>
<reference evidence="3 4" key="1">
    <citation type="submission" date="2018-06" db="EMBL/GenBank/DDBJ databases">
        <authorList>
            <consortium name="Pathogen Informatics"/>
            <person name="Doyle S."/>
        </authorList>
    </citation>
    <scope>NUCLEOTIDE SEQUENCE [LARGE SCALE GENOMIC DNA]</scope>
    <source>
        <strain evidence="3 4">NCTC13102</strain>
    </source>
</reference>
<evidence type="ECO:0000313" key="4">
    <source>
        <dbReference type="Proteomes" id="UP000250166"/>
    </source>
</evidence>
<keyword evidence="1" id="KW-0488">Methylation</keyword>
<keyword evidence="2" id="KW-0812">Transmembrane</keyword>
<feature type="transmembrane region" description="Helical" evidence="2">
    <location>
        <begin position="7"/>
        <end position="28"/>
    </location>
</feature>
<sequence>MHDKSKAFSLIELVFVIAVIGILAAIAIPKLTATRSDAQYVAINSDMQTIISSIQAHALTTDLGSQTLNGALIMQVAGLSPSRWIASTNGVRLAKNGAIDTTNNCVSIDITNLHLIVSVQNLPNSPLCVKLAKNYPTPLNINLANTTF</sequence>
<dbReference type="Gene3D" id="3.30.700.10">
    <property type="entry name" value="Glycoprotein, Type 4 Pilin"/>
    <property type="match status" value="1"/>
</dbReference>
<gene>
    <name evidence="3" type="ORF">NCTC13102_00262</name>
</gene>
<dbReference type="AlphaFoldDB" id="A0A2X3BCQ1"/>
<dbReference type="InterPro" id="IPR000983">
    <property type="entry name" value="Bac_GSPG_pilin"/>
</dbReference>
<evidence type="ECO:0000256" key="1">
    <source>
        <dbReference type="ARBA" id="ARBA00022481"/>
    </source>
</evidence>
<dbReference type="EMBL" id="UAWL01000006">
    <property type="protein sequence ID" value="SQB97554.1"/>
    <property type="molecule type" value="Genomic_DNA"/>
</dbReference>
<proteinExistence type="predicted"/>
<dbReference type="PRINTS" id="PR00813">
    <property type="entry name" value="BCTERIALGSPG"/>
</dbReference>
<dbReference type="InterPro" id="IPR045584">
    <property type="entry name" value="Pilin-like"/>
</dbReference>
<dbReference type="GO" id="GO:0015627">
    <property type="term" value="C:type II protein secretion system complex"/>
    <property type="evidence" value="ECO:0007669"/>
    <property type="project" value="InterPro"/>
</dbReference>
<dbReference type="SUPFAM" id="SSF54523">
    <property type="entry name" value="Pili subunits"/>
    <property type="match status" value="1"/>
</dbReference>
<name>A0A2X3BCQ1_9HELI</name>
<dbReference type="RefSeq" id="WP_023948719.1">
    <property type="nucleotide sequence ID" value="NZ_JAERIV010000035.1"/>
</dbReference>
<organism evidence="3 4">
    <name type="scientific">Helicobacter fennelliae</name>
    <dbReference type="NCBI Taxonomy" id="215"/>
    <lineage>
        <taxon>Bacteria</taxon>
        <taxon>Pseudomonadati</taxon>
        <taxon>Campylobacterota</taxon>
        <taxon>Epsilonproteobacteria</taxon>
        <taxon>Campylobacterales</taxon>
        <taxon>Helicobacteraceae</taxon>
        <taxon>Helicobacter</taxon>
    </lineage>
</organism>
<keyword evidence="2" id="KW-0472">Membrane</keyword>
<dbReference type="InterPro" id="IPR012902">
    <property type="entry name" value="N_methyl_site"/>
</dbReference>
<evidence type="ECO:0000313" key="3">
    <source>
        <dbReference type="EMBL" id="SQB97554.1"/>
    </source>
</evidence>
<protein>
    <submittedName>
        <fullName evidence="3">Tfp pilus assembly protein PilE</fullName>
    </submittedName>
</protein>